<gene>
    <name evidence="2" type="ORF">FUAX_41100</name>
</gene>
<geneLocation type="plasmid" evidence="2 3">
    <name>pFA1</name>
</geneLocation>
<dbReference type="GO" id="GO:0003676">
    <property type="term" value="F:nucleic acid binding"/>
    <property type="evidence" value="ECO:0007669"/>
    <property type="project" value="InterPro"/>
</dbReference>
<protein>
    <recommendedName>
        <fullName evidence="4">Integrase catalytic domain-containing protein</fullName>
    </recommendedName>
</protein>
<evidence type="ECO:0000313" key="3">
    <source>
        <dbReference type="Proteomes" id="UP001348817"/>
    </source>
</evidence>
<organism evidence="2 3">
    <name type="scientific">Fulvitalea axinellae</name>
    <dbReference type="NCBI Taxonomy" id="1182444"/>
    <lineage>
        <taxon>Bacteria</taxon>
        <taxon>Pseudomonadati</taxon>
        <taxon>Bacteroidota</taxon>
        <taxon>Cytophagia</taxon>
        <taxon>Cytophagales</taxon>
        <taxon>Persicobacteraceae</taxon>
        <taxon>Fulvitalea</taxon>
    </lineage>
</organism>
<dbReference type="SUPFAM" id="SSF53098">
    <property type="entry name" value="Ribonuclease H-like"/>
    <property type="match status" value="1"/>
</dbReference>
<evidence type="ECO:0000313" key="2">
    <source>
        <dbReference type="EMBL" id="BDD11678.1"/>
    </source>
</evidence>
<keyword evidence="2" id="KW-0614">Plasmid</keyword>
<sequence>MFEFFNNILCIQGSWLYEDGQIMSLYNYRNLINRKHITLLRKGGNGRTALVEYDSLPERFRVLIEGKCGNPHKTMRRNRFSDLLELDVEAKAFFDAYTLESGGALPEKARLEYTANASVLKAVKVFRDNRTERRKALGGGRGPMWDNLAKVIAEQLPRHTWPHSLPKNGRRLRQKLRDFEKGGYGALVSGKYGNANSAKLTEEAKLWLFSRWADRVERVTSMAQLHGEYLEKAEAEGWPALSDEKTIHNYLNQPEVRALWYGHRHGELKAKEKYGYQHSTRMASCRDALWYADGTKLNYYYLAEDGKIRTVQVYEVMDAYSEVFLGYHISDTEDYEAQFYALKMASKVSGHRPYELKFDGQGGHAKLKAGKLLDKVARLAIRTKPYNGKSKTIESAFGRFQKQFLKRDWFFTGQNITAKSLESKANMEHILANKENLPSLAEIKETYRKRREEWNNAPHYATGEPRAEMYRASLNPKAKRLELWDMVDLFWIERPKEVTCTARGISFTEKKTEYTYMVHGKDRMPDVEWLRDNIDRKFTVRFDPENMDLIYLYERDAVGLRFVTAAETKLEVHRAKQDQEEFEARFFADMKKLTDEARIKTRDEADEILEAFGARNEDYGLNEPNVKGVENRRKSKKGKKAKRRKVEKVTVGQVEKAISNATEAGEIDLYNLV</sequence>
<evidence type="ECO:0000256" key="1">
    <source>
        <dbReference type="SAM" id="MobiDB-lite"/>
    </source>
</evidence>
<dbReference type="Gene3D" id="3.30.420.10">
    <property type="entry name" value="Ribonuclease H-like superfamily/Ribonuclease H"/>
    <property type="match status" value="1"/>
</dbReference>
<dbReference type="AlphaFoldDB" id="A0AAU9D6N8"/>
<dbReference type="InterPro" id="IPR012337">
    <property type="entry name" value="RNaseH-like_sf"/>
</dbReference>
<feature type="compositionally biased region" description="Basic residues" evidence="1">
    <location>
        <begin position="633"/>
        <end position="644"/>
    </location>
</feature>
<dbReference type="KEGG" id="fax:FUAX_41100"/>
<dbReference type="EMBL" id="AP025315">
    <property type="protein sequence ID" value="BDD11678.1"/>
    <property type="molecule type" value="Genomic_DNA"/>
</dbReference>
<name>A0AAU9D6N8_9BACT</name>
<dbReference type="Proteomes" id="UP001348817">
    <property type="component" value="Plasmid pFA1"/>
</dbReference>
<keyword evidence="3" id="KW-1185">Reference proteome</keyword>
<dbReference type="InterPro" id="IPR036397">
    <property type="entry name" value="RNaseH_sf"/>
</dbReference>
<feature type="region of interest" description="Disordered" evidence="1">
    <location>
        <begin position="623"/>
        <end position="644"/>
    </location>
</feature>
<proteinExistence type="predicted"/>
<evidence type="ECO:0008006" key="4">
    <source>
        <dbReference type="Google" id="ProtNLM"/>
    </source>
</evidence>
<accession>A0AAU9D6N8</accession>
<reference evidence="2 3" key="1">
    <citation type="submission" date="2021-12" db="EMBL/GenBank/DDBJ databases">
        <title>Genome sequencing of bacteria with rrn-lacking chromosome and rrn-plasmid.</title>
        <authorList>
            <person name="Anda M."/>
            <person name="Iwasaki W."/>
        </authorList>
    </citation>
    <scope>NUCLEOTIDE SEQUENCE [LARGE SCALE GENOMIC DNA]</scope>
    <source>
        <strain evidence="2 3">DSM 100852</strain>
        <plasmid evidence="2 3">pFA1</plasmid>
    </source>
</reference>